<name>A0A511D7G3_9PSEU</name>
<keyword evidence="1" id="KW-0812">Transmembrane</keyword>
<sequence>MHGSVVSIDWGSVPDWLAGIGAVLALIFAAAAAKAAWAANKVQARQLARLDQVDLDNRASEERAQASKIAAWIRMVESGAPAVVCFNGSALPIYRLKIFPVLHGEEMLDRGVTYSVKGPDSSPRVLDHATSVIKAAFVERGPANDEGGGLDWGDLYAEGRISVSISFVDSAGRSWRRGVAGRLERNGPDPAEAESG</sequence>
<comment type="caution">
    <text evidence="2">The sequence shown here is derived from an EMBL/GenBank/DDBJ whole genome shotgun (WGS) entry which is preliminary data.</text>
</comment>
<keyword evidence="1" id="KW-1133">Transmembrane helix</keyword>
<evidence type="ECO:0000313" key="3">
    <source>
        <dbReference type="Proteomes" id="UP000321328"/>
    </source>
</evidence>
<evidence type="ECO:0000256" key="1">
    <source>
        <dbReference type="SAM" id="Phobius"/>
    </source>
</evidence>
<keyword evidence="1" id="KW-0472">Membrane</keyword>
<dbReference type="Proteomes" id="UP000321328">
    <property type="component" value="Unassembled WGS sequence"/>
</dbReference>
<evidence type="ECO:0000313" key="2">
    <source>
        <dbReference type="EMBL" id="GEL20740.1"/>
    </source>
</evidence>
<dbReference type="AlphaFoldDB" id="A0A511D7G3"/>
<feature type="transmembrane region" description="Helical" evidence="1">
    <location>
        <begin position="16"/>
        <end position="37"/>
    </location>
</feature>
<protein>
    <submittedName>
        <fullName evidence="2">Uncharacterized protein</fullName>
    </submittedName>
</protein>
<dbReference type="EMBL" id="BJVI01000088">
    <property type="protein sequence ID" value="GEL20740.1"/>
    <property type="molecule type" value="Genomic_DNA"/>
</dbReference>
<organism evidence="2 3">
    <name type="scientific">Pseudonocardia asaccharolytica DSM 44247 = NBRC 16224</name>
    <dbReference type="NCBI Taxonomy" id="1123024"/>
    <lineage>
        <taxon>Bacteria</taxon>
        <taxon>Bacillati</taxon>
        <taxon>Actinomycetota</taxon>
        <taxon>Actinomycetes</taxon>
        <taxon>Pseudonocardiales</taxon>
        <taxon>Pseudonocardiaceae</taxon>
        <taxon>Pseudonocardia</taxon>
    </lineage>
</organism>
<reference evidence="2 3" key="1">
    <citation type="submission" date="2019-07" db="EMBL/GenBank/DDBJ databases">
        <title>Whole genome shotgun sequence of Pseudonocardia asaccharolytica NBRC 16224.</title>
        <authorList>
            <person name="Hosoyama A."/>
            <person name="Uohara A."/>
            <person name="Ohji S."/>
            <person name="Ichikawa N."/>
        </authorList>
    </citation>
    <scope>NUCLEOTIDE SEQUENCE [LARGE SCALE GENOMIC DNA]</scope>
    <source>
        <strain evidence="2 3">NBRC 16224</strain>
    </source>
</reference>
<proteinExistence type="predicted"/>
<gene>
    <name evidence="2" type="ORF">PA7_45770</name>
</gene>
<accession>A0A511D7G3</accession>
<keyword evidence="3" id="KW-1185">Reference proteome</keyword>